<evidence type="ECO:0000313" key="2">
    <source>
        <dbReference type="EMBL" id="SER06244.1"/>
    </source>
</evidence>
<feature type="transmembrane region" description="Helical" evidence="1">
    <location>
        <begin position="6"/>
        <end position="24"/>
    </location>
</feature>
<keyword evidence="1" id="KW-1133">Transmembrane helix</keyword>
<accession>A0A1H9L475</accession>
<protein>
    <submittedName>
        <fullName evidence="2">Uncharacterized protein</fullName>
    </submittedName>
</protein>
<feature type="transmembrane region" description="Helical" evidence="1">
    <location>
        <begin position="36"/>
        <end position="53"/>
    </location>
</feature>
<dbReference type="RefSeq" id="WP_092506482.1">
    <property type="nucleotide sequence ID" value="NZ_FOEH01000012.1"/>
</dbReference>
<comment type="caution">
    <text evidence="2">The sequence shown here is derived from an EMBL/GenBank/DDBJ whole genome shotgun (WGS) entry which is preliminary data.</text>
</comment>
<keyword evidence="1" id="KW-0812">Transmembrane</keyword>
<evidence type="ECO:0000256" key="1">
    <source>
        <dbReference type="SAM" id="Phobius"/>
    </source>
</evidence>
<feature type="transmembrane region" description="Helical" evidence="1">
    <location>
        <begin position="89"/>
        <end position="108"/>
    </location>
</feature>
<name>A0A1H9L475_9BACI</name>
<reference evidence="2 3" key="1">
    <citation type="submission" date="2016-10" db="EMBL/GenBank/DDBJ databases">
        <authorList>
            <person name="Varghese N."/>
            <person name="Submissions S."/>
        </authorList>
    </citation>
    <scope>NUCLEOTIDE SEQUENCE [LARGE SCALE GENOMIC DNA]</scope>
    <source>
        <strain evidence="2 3">CGMCC 1.7734</strain>
    </source>
</reference>
<feature type="transmembrane region" description="Helical" evidence="1">
    <location>
        <begin position="59"/>
        <end position="77"/>
    </location>
</feature>
<dbReference type="EMBL" id="FOEH01000012">
    <property type="protein sequence ID" value="SER06244.1"/>
    <property type="molecule type" value="Genomic_DNA"/>
</dbReference>
<evidence type="ECO:0000313" key="3">
    <source>
        <dbReference type="Proteomes" id="UP000198733"/>
    </source>
</evidence>
<dbReference type="Proteomes" id="UP000198733">
    <property type="component" value="Unassembled WGS sequence"/>
</dbReference>
<keyword evidence="1" id="KW-0472">Membrane</keyword>
<keyword evidence="3" id="KW-1185">Reference proteome</keyword>
<proteinExistence type="predicted"/>
<sequence length="236" mass="27414">MEYNNAITVTATILVWLVIIIIIYTKYKKLQEKPKLWKIILIVLIGMFSFSINTNFLDTVVRIPILPLGVWILIFAFRDKKEKWEVYRTFAWLGFFFLFIFILSKLIIIPVNQAIYPKEELSTYIANLDNASLIQTHPSVEERSLNKDHLADEIARMRHETIHSEQWYQKVTSNVETENIEERFPYQLTGSLPKRGSGVDAIIYVEKDGKGLLITAAKGQYYFRSDDSLLEEGGND</sequence>
<gene>
    <name evidence="2" type="ORF">SAMN05216232_0132</name>
</gene>
<organism evidence="2 3">
    <name type="scientific">Virgibacillus subterraneus</name>
    <dbReference type="NCBI Taxonomy" id="621109"/>
    <lineage>
        <taxon>Bacteria</taxon>
        <taxon>Bacillati</taxon>
        <taxon>Bacillota</taxon>
        <taxon>Bacilli</taxon>
        <taxon>Bacillales</taxon>
        <taxon>Bacillaceae</taxon>
        <taxon>Virgibacillus</taxon>
    </lineage>
</organism>